<dbReference type="Pfam" id="PF00723">
    <property type="entry name" value="Glyco_hydro_15"/>
    <property type="match status" value="1"/>
</dbReference>
<evidence type="ECO:0000313" key="4">
    <source>
        <dbReference type="Proteomes" id="UP000032417"/>
    </source>
</evidence>
<evidence type="ECO:0000313" key="3">
    <source>
        <dbReference type="EMBL" id="CEA15025.1"/>
    </source>
</evidence>
<feature type="domain" description="Trehalase-like N-terminal" evidence="2">
    <location>
        <begin position="8"/>
        <end position="145"/>
    </location>
</feature>
<reference evidence="3 4" key="1">
    <citation type="submission" date="2014-08" db="EMBL/GenBank/DDBJ databases">
        <authorList>
            <person name="Wibberg D."/>
        </authorList>
    </citation>
    <scope>NUCLEOTIDE SEQUENCE [LARGE SCALE GENOMIC DNA]</scope>
    <source>
        <strain evidence="4">ING2-E5B</strain>
    </source>
</reference>
<dbReference type="Gene3D" id="1.50.10.10">
    <property type="match status" value="1"/>
</dbReference>
<keyword evidence="3" id="KW-0378">Hydrolase</keyword>
<feature type="domain" description="GH15-like" evidence="1">
    <location>
        <begin position="218"/>
        <end position="583"/>
    </location>
</feature>
<evidence type="ECO:0000259" key="1">
    <source>
        <dbReference type="Pfam" id="PF00723"/>
    </source>
</evidence>
<gene>
    <name evidence="3" type="ORF">ING2E5B_0255</name>
</gene>
<dbReference type="InterPro" id="IPR045582">
    <property type="entry name" value="Trehalase-like_N"/>
</dbReference>
<dbReference type="InterPro" id="IPR012341">
    <property type="entry name" value="6hp_glycosidase-like_sf"/>
</dbReference>
<dbReference type="PANTHER" id="PTHR31616:SF0">
    <property type="entry name" value="GLUCAN 1,4-ALPHA-GLUCOSIDASE"/>
    <property type="match status" value="1"/>
</dbReference>
<protein>
    <submittedName>
        <fullName evidence="3">Glycoside hydrolase</fullName>
    </submittedName>
</protein>
<dbReference type="InterPro" id="IPR008928">
    <property type="entry name" value="6-hairpin_glycosidase_sf"/>
</dbReference>
<dbReference type="EMBL" id="LN515532">
    <property type="protein sequence ID" value="CEA15025.1"/>
    <property type="molecule type" value="Genomic_DNA"/>
</dbReference>
<dbReference type="Proteomes" id="UP000032417">
    <property type="component" value="Chromosome 1"/>
</dbReference>
<evidence type="ECO:0000259" key="2">
    <source>
        <dbReference type="Pfam" id="PF19291"/>
    </source>
</evidence>
<dbReference type="KEGG" id="pbt:ING2E5B_0255"/>
<organism evidence="3 4">
    <name type="scientific">Fermentimonas caenicola</name>
    <dbReference type="NCBI Taxonomy" id="1562970"/>
    <lineage>
        <taxon>Bacteria</taxon>
        <taxon>Pseudomonadati</taxon>
        <taxon>Bacteroidota</taxon>
        <taxon>Bacteroidia</taxon>
        <taxon>Bacteroidales</taxon>
        <taxon>Dysgonomonadaceae</taxon>
        <taxon>Fermentimonas</taxon>
    </lineage>
</organism>
<dbReference type="GO" id="GO:0005975">
    <property type="term" value="P:carbohydrate metabolic process"/>
    <property type="evidence" value="ECO:0007669"/>
    <property type="project" value="InterPro"/>
</dbReference>
<dbReference type="OrthoDB" id="3902805at2"/>
<keyword evidence="4" id="KW-1185">Reference proteome</keyword>
<proteinExistence type="predicted"/>
<accession>A0A098BWI8</accession>
<dbReference type="AlphaFoldDB" id="A0A098BWI8"/>
<dbReference type="PANTHER" id="PTHR31616">
    <property type="entry name" value="TREHALASE"/>
    <property type="match status" value="1"/>
</dbReference>
<dbReference type="HOGENOM" id="CLU_010399_3_1_10"/>
<dbReference type="PATRIC" id="fig|1562970.3.peg.252"/>
<dbReference type="Pfam" id="PF19291">
    <property type="entry name" value="TREH_N"/>
    <property type="match status" value="1"/>
</dbReference>
<dbReference type="STRING" id="1562970.ING2E5B_0255"/>
<dbReference type="SUPFAM" id="SSF48208">
    <property type="entry name" value="Six-hairpin glycosidases"/>
    <property type="match status" value="1"/>
</dbReference>
<sequence>MNNLDYGIIGNCRTAALISKEGSIDWFCFPDFDSPSIFAKLLDKEKGGSFHLEVADDYKITQKYNGHTNILMTKFESPEHGFILFDFMPRYRTSDLRHYMPPEIHRYIRVFKGSPTVRVVYDPRINYAREEVRHEIVGNYIKTHSVEDSEDKVYLYTSLDMQKVLKSEEVVITDHQFFVLSYNQKLVTIDLNRVMLEFERTKVYWLNFVNRSRDYVQYDDMIKRSLLVLKLLSYQESGAMLAATTTSLPETIGETRNWDYRYCWLRDASMSIDTLLFMKQKSAANRFIGFIKRILKSSRDEPIQIMYGIRGEKDLTEEILPHLSGYENSHPVRIGNAAYHQEQNDSIGYLLDVIYKYYLYFPGTLDEIEEIWEIIKNLVRAVLSSWKKPDRSIWEYRTKKQHFVFSKVMSWVAVDRASLIAELLQRDYYATEWRKEADIIKKEVHEKGWNEELQTFTQAYDNSDADSSLLLMYFYDFIDAGDDRFVKTVKYIRENLFHEGLMYRYKAEDDFGVPTSSFTICTFWLIDALYMIGEKEEARELFENMISYSNHLGLYSEDLDFDTKRQLGNFPQAYSHLAFINTAALFSEEKKLSKFIRP</sequence>
<dbReference type="InterPro" id="IPR011613">
    <property type="entry name" value="GH15-like"/>
</dbReference>
<name>A0A098BWI8_9BACT</name>
<dbReference type="GO" id="GO:0004553">
    <property type="term" value="F:hydrolase activity, hydrolyzing O-glycosyl compounds"/>
    <property type="evidence" value="ECO:0007669"/>
    <property type="project" value="TreeGrafter"/>
</dbReference>